<dbReference type="Pfam" id="PF19036">
    <property type="entry name" value="Fuz_longin_1"/>
    <property type="match status" value="1"/>
</dbReference>
<evidence type="ECO:0000259" key="4">
    <source>
        <dbReference type="Pfam" id="PF19038"/>
    </source>
</evidence>
<reference evidence="5" key="1">
    <citation type="submission" date="2023-11" db="EMBL/GenBank/DDBJ databases">
        <title>Genome assemblies of two species of porcelain crab, Petrolisthes cinctipes and Petrolisthes manimaculis (Anomura: Porcellanidae).</title>
        <authorList>
            <person name="Angst P."/>
        </authorList>
    </citation>
    <scope>NUCLEOTIDE SEQUENCE</scope>
    <source>
        <strain evidence="5">PB745_02</strain>
        <tissue evidence="5">Gill</tissue>
    </source>
</reference>
<dbReference type="InterPro" id="IPR043972">
    <property type="entry name" value="FUZ/MON1/HPS1_longin_1"/>
</dbReference>
<gene>
    <name evidence="5" type="ORF">Pmani_013520</name>
</gene>
<accession>A0AAE1PYE3</accession>
<evidence type="ECO:0000313" key="6">
    <source>
        <dbReference type="Proteomes" id="UP001292094"/>
    </source>
</evidence>
<dbReference type="GO" id="GO:0031085">
    <property type="term" value="C:BLOC-3 complex"/>
    <property type="evidence" value="ECO:0007669"/>
    <property type="project" value="TreeGrafter"/>
</dbReference>
<comment type="caution">
    <text evidence="5">The sequence shown here is derived from an EMBL/GenBank/DDBJ whole genome shotgun (WGS) entry which is preliminary data.</text>
</comment>
<dbReference type="PANTHER" id="PTHR12761:SF1">
    <property type="entry name" value="BLOC-3 COMPLEX MEMBER HPS1"/>
    <property type="match status" value="1"/>
</dbReference>
<feature type="domain" description="FUZ/MON1/HPS1 first Longin" evidence="2">
    <location>
        <begin position="4"/>
        <end position="150"/>
    </location>
</feature>
<name>A0AAE1PYE3_9EUCA</name>
<dbReference type="InterPro" id="IPR043970">
    <property type="entry name" value="FUZ/MON1/HPS1_longin_3"/>
</dbReference>
<dbReference type="Proteomes" id="UP001292094">
    <property type="component" value="Unassembled WGS sequence"/>
</dbReference>
<proteinExistence type="predicted"/>
<evidence type="ECO:0000259" key="2">
    <source>
        <dbReference type="Pfam" id="PF19036"/>
    </source>
</evidence>
<dbReference type="Pfam" id="PF19038">
    <property type="entry name" value="Fuz_longin_3"/>
    <property type="match status" value="1"/>
</dbReference>
<feature type="domain" description="FUZ/MON1/HPS1 second Longin" evidence="3">
    <location>
        <begin position="196"/>
        <end position="366"/>
    </location>
</feature>
<protein>
    <recommendedName>
        <fullName evidence="7">Hermansky-Pudlak syndrome 1</fullName>
    </recommendedName>
</protein>
<evidence type="ECO:0000313" key="5">
    <source>
        <dbReference type="EMBL" id="KAK4315247.1"/>
    </source>
</evidence>
<feature type="domain" description="FUZ/MON1/HPS1 third Longin" evidence="4">
    <location>
        <begin position="550"/>
        <end position="705"/>
    </location>
</feature>
<evidence type="ECO:0000259" key="3">
    <source>
        <dbReference type="Pfam" id="PF19037"/>
    </source>
</evidence>
<dbReference type="PANTHER" id="PTHR12761">
    <property type="entry name" value="HERMANSKY-PUDLAK SYNDROME PROTEIN 1"/>
    <property type="match status" value="1"/>
</dbReference>
<feature type="region of interest" description="Disordered" evidence="1">
    <location>
        <begin position="236"/>
        <end position="298"/>
    </location>
</feature>
<dbReference type="EMBL" id="JAWZYT010001125">
    <property type="protein sequence ID" value="KAK4315247.1"/>
    <property type="molecule type" value="Genomic_DNA"/>
</dbReference>
<sequence>MLAVLIFDQLNDVVYLRCDHKFVRHVRLMAASQGLLDQAEVDLDEVVQLDPNIVVQLFSPLVTSQRIMATQFNNPYTSVSCQDGTTIVFQEYAGYLFVGVGNQEESHLQRVVSITIRVVQLIVGPCVTMLKRSEEKSVLLDSLLEAWQRLYAQEQSYLVEAVERLVVNAELSAASIKALAAVVDTLRPAQDLTPRHALFFVRNKLLALYSSRNASELTASDLLFLNLLVASSQVKDRQSYTDTNTNTNNTKDDDDDDDDDKTSGPTQTVEEDGDGEEKHRDDGIEIDGSDSGEFFSIPNTPALTRNTMHKQDGNGVGVGVSVGVGDDGGGGGGGGDSCGLMGQVLLLKTETCRLTPHLVHLHTLSEGLALVIVSEVNRTQLSVQLMAMLTCAEELAEGNSGGGGSSRGRVLLEACDTALKKTHDLARRLPKGRVYDRVEKTLQQVQYRWEGVKRSGIEEWVKSGGCSEDVPSRVDASLTSLIESIRSSWRAACLMVAPNSGVALVEAAVATATTRMADYCHFLEVKALRNMTLGCRSALSISKYLEDFPGLVHFLYVDRSGHQLTAPTLLPVGSGGEEDGPATPTRALTLARVWSMVEFARSHLSKGHLSLMWKDTTFSYAYFLWFEDGSSNPMKPEPLDEMALDGLPLPGILCQDFYRALAARAFPGMDPSRVRAYELFCVHLGLATSPCVLEHTRRLAATIWEVAGPLEANPADLL</sequence>
<dbReference type="GO" id="GO:0005085">
    <property type="term" value="F:guanyl-nucleotide exchange factor activity"/>
    <property type="evidence" value="ECO:0007669"/>
    <property type="project" value="TreeGrafter"/>
</dbReference>
<dbReference type="InterPro" id="IPR026053">
    <property type="entry name" value="HPS1"/>
</dbReference>
<evidence type="ECO:0008006" key="7">
    <source>
        <dbReference type="Google" id="ProtNLM"/>
    </source>
</evidence>
<dbReference type="GO" id="GO:0016192">
    <property type="term" value="P:vesicle-mediated transport"/>
    <property type="evidence" value="ECO:0007669"/>
    <property type="project" value="InterPro"/>
</dbReference>
<dbReference type="AlphaFoldDB" id="A0AAE1PYE3"/>
<evidence type="ECO:0000256" key="1">
    <source>
        <dbReference type="SAM" id="MobiDB-lite"/>
    </source>
</evidence>
<dbReference type="InterPro" id="IPR043971">
    <property type="entry name" value="FUZ/MON1/HPS1_longin_2"/>
</dbReference>
<keyword evidence="6" id="KW-1185">Reference proteome</keyword>
<dbReference type="Pfam" id="PF19037">
    <property type="entry name" value="Fuz_longin_2"/>
    <property type="match status" value="1"/>
</dbReference>
<organism evidence="5 6">
    <name type="scientific">Petrolisthes manimaculis</name>
    <dbReference type="NCBI Taxonomy" id="1843537"/>
    <lineage>
        <taxon>Eukaryota</taxon>
        <taxon>Metazoa</taxon>
        <taxon>Ecdysozoa</taxon>
        <taxon>Arthropoda</taxon>
        <taxon>Crustacea</taxon>
        <taxon>Multicrustacea</taxon>
        <taxon>Malacostraca</taxon>
        <taxon>Eumalacostraca</taxon>
        <taxon>Eucarida</taxon>
        <taxon>Decapoda</taxon>
        <taxon>Pleocyemata</taxon>
        <taxon>Anomura</taxon>
        <taxon>Galatheoidea</taxon>
        <taxon>Porcellanidae</taxon>
        <taxon>Petrolisthes</taxon>
    </lineage>
</organism>